<sequence>MSTTLSSSSTRWQRLLHHPATLPAVYTLLTVVATVVQFLKSSNLPYTNYNNYIIFRNAFYHLLQGQDMYVLHLVEQYDLYKYSPTFALLMGPFAVLPNFIGLLGWNALNAAALYWAVQQLPTIDIRARRVVLWLAAIELLTSMQNAQSNGLVAGLIIGGAVALERARPGRAALWLLLSVFVKLFGLVAFVLFWLYPRQRVRFVVWSVGLGIGLALLPLVVVPPAELLAQYQSWGRMLAADHSASFGLSVMGWLETWFGFLPPKTAVVLVGAALFCLPLLRFKQYQHAAFRTGLLAAVLLWVVVFNHKAESPTFVIAVAGVGLWWSLQPSRRWPDLALLLSVVLFTVLSPTDLFPRFLRKAYVVPYVLKAVPCIFVWARLTVELLTRDFAPRLTSATEAPATAVPAASLSV</sequence>
<dbReference type="Proteomes" id="UP000192266">
    <property type="component" value="Unassembled WGS sequence"/>
</dbReference>
<dbReference type="Pfam" id="PF09594">
    <property type="entry name" value="GT87"/>
    <property type="match status" value="1"/>
</dbReference>
<evidence type="ECO:0000256" key="6">
    <source>
        <dbReference type="ARBA" id="ARBA00023136"/>
    </source>
</evidence>
<evidence type="ECO:0000313" key="10">
    <source>
        <dbReference type="Proteomes" id="UP000192266"/>
    </source>
</evidence>
<keyword evidence="5 8" id="KW-1133">Transmembrane helix</keyword>
<dbReference type="STRING" id="645990.SAMN00120144_2182"/>
<evidence type="ECO:0000256" key="5">
    <source>
        <dbReference type="ARBA" id="ARBA00022989"/>
    </source>
</evidence>
<comment type="subcellular location">
    <subcellularLocation>
        <location evidence="1">Cell membrane</location>
        <topology evidence="1">Multi-pass membrane protein</topology>
    </subcellularLocation>
</comment>
<evidence type="ECO:0000256" key="7">
    <source>
        <dbReference type="ARBA" id="ARBA00024033"/>
    </source>
</evidence>
<evidence type="ECO:0000256" key="8">
    <source>
        <dbReference type="SAM" id="Phobius"/>
    </source>
</evidence>
<feature type="transmembrane region" description="Helical" evidence="8">
    <location>
        <begin position="86"/>
        <end position="105"/>
    </location>
</feature>
<organism evidence="9 10">
    <name type="scientific">Hymenobacter roseosalivarius DSM 11622</name>
    <dbReference type="NCBI Taxonomy" id="645990"/>
    <lineage>
        <taxon>Bacteria</taxon>
        <taxon>Pseudomonadati</taxon>
        <taxon>Bacteroidota</taxon>
        <taxon>Cytophagia</taxon>
        <taxon>Cytophagales</taxon>
        <taxon>Hymenobacteraceae</taxon>
        <taxon>Hymenobacter</taxon>
    </lineage>
</organism>
<feature type="transmembrane region" description="Helical" evidence="8">
    <location>
        <begin position="287"/>
        <end position="304"/>
    </location>
</feature>
<dbReference type="RefSeq" id="WP_084443456.1">
    <property type="nucleotide sequence ID" value="NZ_FWWW01000036.1"/>
</dbReference>
<evidence type="ECO:0000256" key="2">
    <source>
        <dbReference type="ARBA" id="ARBA00022475"/>
    </source>
</evidence>
<gene>
    <name evidence="9" type="ORF">SAMN00120144_2182</name>
</gene>
<keyword evidence="3" id="KW-0808">Transferase</keyword>
<keyword evidence="2" id="KW-1003">Cell membrane</keyword>
<evidence type="ECO:0000256" key="1">
    <source>
        <dbReference type="ARBA" id="ARBA00004651"/>
    </source>
</evidence>
<keyword evidence="10" id="KW-1185">Reference proteome</keyword>
<name>A0A1W1UMM9_9BACT</name>
<dbReference type="InterPro" id="IPR018584">
    <property type="entry name" value="GT87"/>
</dbReference>
<feature type="transmembrane region" description="Helical" evidence="8">
    <location>
        <begin position="202"/>
        <end position="221"/>
    </location>
</feature>
<protein>
    <recommendedName>
        <fullName evidence="11">DUF2029 domain-containing protein</fullName>
    </recommendedName>
</protein>
<dbReference type="OrthoDB" id="1070018at2"/>
<accession>A0A1W1UMM9</accession>
<dbReference type="EMBL" id="FWWW01000036">
    <property type="protein sequence ID" value="SMB82395.1"/>
    <property type="molecule type" value="Genomic_DNA"/>
</dbReference>
<feature type="transmembrane region" description="Helical" evidence="8">
    <location>
        <begin position="146"/>
        <end position="163"/>
    </location>
</feature>
<dbReference type="GO" id="GO:0005886">
    <property type="term" value="C:plasma membrane"/>
    <property type="evidence" value="ECO:0007669"/>
    <property type="project" value="UniProtKB-SubCell"/>
</dbReference>
<feature type="transmembrane region" description="Helical" evidence="8">
    <location>
        <begin position="175"/>
        <end position="196"/>
    </location>
</feature>
<feature type="transmembrane region" description="Helical" evidence="8">
    <location>
        <begin position="259"/>
        <end position="280"/>
    </location>
</feature>
<feature type="transmembrane region" description="Helical" evidence="8">
    <location>
        <begin position="335"/>
        <end position="356"/>
    </location>
</feature>
<keyword evidence="4 8" id="KW-0812">Transmembrane</keyword>
<evidence type="ECO:0008006" key="11">
    <source>
        <dbReference type="Google" id="ProtNLM"/>
    </source>
</evidence>
<evidence type="ECO:0000256" key="4">
    <source>
        <dbReference type="ARBA" id="ARBA00022692"/>
    </source>
</evidence>
<keyword evidence="6 8" id="KW-0472">Membrane</keyword>
<comment type="similarity">
    <text evidence="7">Belongs to the glycosyltransferase 87 family.</text>
</comment>
<feature type="transmembrane region" description="Helical" evidence="8">
    <location>
        <begin position="20"/>
        <end position="39"/>
    </location>
</feature>
<dbReference type="GO" id="GO:0016758">
    <property type="term" value="F:hexosyltransferase activity"/>
    <property type="evidence" value="ECO:0007669"/>
    <property type="project" value="InterPro"/>
</dbReference>
<reference evidence="9 10" key="1">
    <citation type="submission" date="2017-04" db="EMBL/GenBank/DDBJ databases">
        <authorList>
            <person name="Afonso C.L."/>
            <person name="Miller P.J."/>
            <person name="Scott M.A."/>
            <person name="Spackman E."/>
            <person name="Goraichik I."/>
            <person name="Dimitrov K.M."/>
            <person name="Suarez D.L."/>
            <person name="Swayne D.E."/>
        </authorList>
    </citation>
    <scope>NUCLEOTIDE SEQUENCE [LARGE SCALE GENOMIC DNA]</scope>
    <source>
        <strain evidence="9 10">DSM 11622</strain>
    </source>
</reference>
<evidence type="ECO:0000256" key="3">
    <source>
        <dbReference type="ARBA" id="ARBA00022679"/>
    </source>
</evidence>
<proteinExistence type="inferred from homology"/>
<dbReference type="AlphaFoldDB" id="A0A1W1UMM9"/>
<evidence type="ECO:0000313" key="9">
    <source>
        <dbReference type="EMBL" id="SMB82395.1"/>
    </source>
</evidence>